<evidence type="ECO:0000313" key="1">
    <source>
        <dbReference type="EMBL" id="PST39061.1"/>
    </source>
</evidence>
<evidence type="ECO:0008006" key="3">
    <source>
        <dbReference type="Google" id="ProtNLM"/>
    </source>
</evidence>
<protein>
    <recommendedName>
        <fullName evidence="3">DUF3990 domain-containing protein</fullName>
    </recommendedName>
</protein>
<gene>
    <name evidence="1" type="ORF">C7U56_03860</name>
</gene>
<dbReference type="AlphaFoldDB" id="A0A2T3FUX9"/>
<name>A0A2T3FUX9_9CLOT</name>
<comment type="caution">
    <text evidence="1">The sequence shown here is derived from an EMBL/GenBank/DDBJ whole genome shotgun (WGS) entry which is preliminary data.</text>
</comment>
<sequence length="193" mass="21981">MIGLEDGMLLYHGSYVSIPDIDLNRCMGGLDFGRGFYLTSSYEQAYNYVQLSVRKAKHIGAVPKNFDPADGQISVYKFHYDPNILAYFFQEPSIEWLHFVAANRKKDLFPQLLKKYSVIDIIGGKIADDQTARTLQIYISGEGAGEPGTPKADKETIEKLLPNRLKDQFCFRTQDAVEHLEFVRSDRYGDIKL</sequence>
<reference evidence="1 2" key="1">
    <citation type="submission" date="2018-03" db="EMBL/GenBank/DDBJ databases">
        <title>Lachnoclostridium SNUG30386 gen.nov., sp.nov., isolated from human faeces.</title>
        <authorList>
            <person name="Seo B."/>
            <person name="Jeon K."/>
            <person name="Ko G."/>
        </authorList>
    </citation>
    <scope>NUCLEOTIDE SEQUENCE [LARGE SCALE GENOMIC DNA]</scope>
    <source>
        <strain evidence="1 2">SNUG30386</strain>
    </source>
</reference>
<dbReference type="RefSeq" id="WP_107000210.1">
    <property type="nucleotide sequence ID" value="NZ_PYLO01000001.1"/>
</dbReference>
<evidence type="ECO:0000313" key="2">
    <source>
        <dbReference type="Proteomes" id="UP000241048"/>
    </source>
</evidence>
<organism evidence="1 2">
    <name type="scientific">Clostridium fessum</name>
    <dbReference type="NCBI Taxonomy" id="2126740"/>
    <lineage>
        <taxon>Bacteria</taxon>
        <taxon>Bacillati</taxon>
        <taxon>Bacillota</taxon>
        <taxon>Clostridia</taxon>
        <taxon>Eubacteriales</taxon>
        <taxon>Clostridiaceae</taxon>
        <taxon>Clostridium</taxon>
    </lineage>
</organism>
<keyword evidence="2" id="KW-1185">Reference proteome</keyword>
<proteinExistence type="predicted"/>
<dbReference type="EMBL" id="PYLO01000001">
    <property type="protein sequence ID" value="PST39061.1"/>
    <property type="molecule type" value="Genomic_DNA"/>
</dbReference>
<accession>A0A2T3FUX9</accession>
<dbReference type="Proteomes" id="UP000241048">
    <property type="component" value="Unassembled WGS sequence"/>
</dbReference>
<dbReference type="InterPro" id="IPR025051">
    <property type="entry name" value="DUF3990"/>
</dbReference>
<dbReference type="Pfam" id="PF13151">
    <property type="entry name" value="DUF3990"/>
    <property type="match status" value="1"/>
</dbReference>